<proteinExistence type="predicted"/>
<feature type="compositionally biased region" description="Basic and acidic residues" evidence="2">
    <location>
        <begin position="778"/>
        <end position="834"/>
    </location>
</feature>
<dbReference type="RefSeq" id="XP_023950226.2">
    <property type="nucleotide sequence ID" value="XM_024094458.2"/>
</dbReference>
<dbReference type="InterPro" id="IPR026085">
    <property type="entry name" value="ATF7-int"/>
</dbReference>
<reference evidence="5" key="1">
    <citation type="submission" date="2025-08" db="UniProtKB">
        <authorList>
            <consortium name="RefSeq"/>
        </authorList>
    </citation>
    <scope>IDENTIFICATION</scope>
</reference>
<name>A0A6J1P1W2_BICAN</name>
<feature type="region of interest" description="Disordered" evidence="2">
    <location>
        <begin position="1245"/>
        <end position="1268"/>
    </location>
</feature>
<gene>
    <name evidence="5" type="primary">LOC112054614</name>
</gene>
<dbReference type="KEGG" id="bany:112054614"/>
<dbReference type="Pfam" id="PF16794">
    <property type="entry name" value="fn3_4"/>
    <property type="match status" value="1"/>
</dbReference>
<feature type="coiled-coil region" evidence="1">
    <location>
        <begin position="1100"/>
        <end position="1141"/>
    </location>
</feature>
<sequence>MQLIDTEIDIGVNSKMSTMQPESLEKFSLIDNVCSAITNGNDECTNDQEVVDEGERSFEKNEETSQCTESTQGPFINRENNVELKSGICDKVSEQNTDHSELRAENDENVREKKIKEKSLVNNLTEDARNSQNKYQTEIIEKSGKINIPDRSNTVPENIIEAQNKKVIIENKIDHLHEKNTAIDVTLNEDDIEEESSTEDKITENNISDIDESNKLETGDKEIDVTFNEEKILNKNFTEDIIEEEFKENAISENKNEQENDEKDTEMNVIPEEEEDKVKNSLTEDKTKDITKEDKDIEMKVICEEEDKVNDGLLDDKIQDNDIEMEVTLQEEDKVTDSLIEDKTKEIVTDDKDIEMEVTFEEEDKVDNGLLEDKIKNAVNLENDVEMDVTLHEEDNVNDLLTTRNSEDNGKGSKIDHEIDNQNIDMGVESIRKEHGDQNILVNKREDEGKVSSEIDKISEQQKEEDVQMDVINEEVENKQVDLQNEENESSGNIPAEEKHSPTQDKPEVQNKETNMLSNQQDNVNSEDNVKMDHSVSEENRETEKTSEKVLEAPGNRHTIERHAMGIDEIDNSENENKKNVDREVSAGYQDEVNVSSIGNINEDGEVKIDAKVNNETEEIVIQNEITDQDNIIANRDSIEESIEDNLDSEDKCSTHIELNDKVETKSEINKNSLITEIPNEHADKECEIVDVVDAQNNDNLPLIKNIKQTHVQDKKESLIEGVVTEKSETYSKDKIKDHVPIIEPKDNKTTQVTEICEIVQQDRGYNEKVININQEVTKNESSDDKTNSNTQSDKKQVLEKHVDEHENTVKTSKSDENMDVEEKSALQNDDKESTNSFICKSNISRETEIGNDEVINIADEKDDEIDTSEIKMKTNNVDKMNTSVEKSSTDTQANQSLLKDTNIQEIKNNSSITQLGKKKTLTRVSKLANTLDIFSDDDEEDIQKNENEIQKDGTVLEEKQCTSINIDDDDDIMLIDEESNSVNDKNKANTLPESENKISPDKEDKVESKDVETKCSEVLENKKDTAKTETITPLVDDIETNESKLDTKADDEPSIPKKPLMQVNFLKTCAKNIADMTRDELEEFCILKIVESVIERSNLSEVKDQIKAMTQNVDEYKKRVSILARQNRDLQLVLKSVQEEQKKKSNVAITPLKVTRSVGMQVLMAGNARKKGNNANSNANTASKGKAQNQSKLQKLLTNTNPPPIPVPRLVPAVNSTNNGKAQSPNANTSKTQMPVSVTSAPIQNIANSPPVTPIAQKPEKRTHSRMQQNNSFTVDLTDDEPPAKVISRNVTPPVRLVPPQNLMAPNRQPFGTTINNPRKVYIPISGSQTPVGVRPGQTIMLKAISQQGPRQRVPSPNVMKPHQNPNTIRMQRMPASRHPAPLPDSVKQYQPANWKALPPAPELKLSKVDNGIVISWKIDGYLEENYEEIASYQLYAYQETSSPPSTTLWKKIGDVKALPLPMACTLTQFMAGFKYYFAVRAVDIRSRLGPFSLPGSILLLNKM</sequence>
<feature type="compositionally biased region" description="Polar residues" evidence="2">
    <location>
        <begin position="981"/>
        <end position="994"/>
    </location>
</feature>
<feature type="compositionally biased region" description="Low complexity" evidence="2">
    <location>
        <begin position="1174"/>
        <end position="1188"/>
    </location>
</feature>
<feature type="region of interest" description="Disordered" evidence="2">
    <location>
        <begin position="398"/>
        <end position="579"/>
    </location>
</feature>
<feature type="compositionally biased region" description="Basic and acidic residues" evidence="2">
    <location>
        <begin position="405"/>
        <end position="420"/>
    </location>
</feature>
<organism evidence="4 5">
    <name type="scientific">Bicyclus anynana</name>
    <name type="common">Squinting bush brown butterfly</name>
    <dbReference type="NCBI Taxonomy" id="110368"/>
    <lineage>
        <taxon>Eukaryota</taxon>
        <taxon>Metazoa</taxon>
        <taxon>Ecdysozoa</taxon>
        <taxon>Arthropoda</taxon>
        <taxon>Hexapoda</taxon>
        <taxon>Insecta</taxon>
        <taxon>Pterygota</taxon>
        <taxon>Neoptera</taxon>
        <taxon>Endopterygota</taxon>
        <taxon>Lepidoptera</taxon>
        <taxon>Glossata</taxon>
        <taxon>Ditrysia</taxon>
        <taxon>Papilionoidea</taxon>
        <taxon>Nymphalidae</taxon>
        <taxon>Satyrinae</taxon>
        <taxon>Satyrini</taxon>
        <taxon>Mycalesina</taxon>
        <taxon>Bicyclus</taxon>
    </lineage>
</organism>
<evidence type="ECO:0000313" key="5">
    <source>
        <dbReference type="RefSeq" id="XP_023950226.2"/>
    </source>
</evidence>
<dbReference type="PANTHER" id="PTHR23210">
    <property type="entry name" value="ACTIVATING TRANSCRIPTION FACTOR 7 INTERACTING PROTEIN"/>
    <property type="match status" value="1"/>
</dbReference>
<protein>
    <submittedName>
        <fullName evidence="5">Protein PFC0760c</fullName>
    </submittedName>
</protein>
<evidence type="ECO:0000256" key="1">
    <source>
        <dbReference type="SAM" id="Coils"/>
    </source>
</evidence>
<feature type="compositionally biased region" description="Basic and acidic residues" evidence="2">
    <location>
        <begin position="496"/>
        <end position="511"/>
    </location>
</feature>
<feature type="compositionally biased region" description="Basic and acidic residues" evidence="2">
    <location>
        <begin position="995"/>
        <end position="1012"/>
    </location>
</feature>
<keyword evidence="1" id="KW-0175">Coiled coil</keyword>
<feature type="region of interest" description="Disordered" evidence="2">
    <location>
        <begin position="1348"/>
        <end position="1367"/>
    </location>
</feature>
<feature type="compositionally biased region" description="Polar residues" evidence="2">
    <location>
        <begin position="512"/>
        <end position="527"/>
    </location>
</feature>
<evidence type="ECO:0000259" key="3">
    <source>
        <dbReference type="Pfam" id="PF16794"/>
    </source>
</evidence>
<keyword evidence="4" id="KW-1185">Reference proteome</keyword>
<dbReference type="InterPro" id="IPR056565">
    <property type="entry name" value="Fn3_ATF7IP"/>
</dbReference>
<dbReference type="OrthoDB" id="2434995at2759"/>
<evidence type="ECO:0000313" key="4">
    <source>
        <dbReference type="Proteomes" id="UP001652582"/>
    </source>
</evidence>
<feature type="region of interest" description="Disordered" evidence="2">
    <location>
        <begin position="245"/>
        <end position="280"/>
    </location>
</feature>
<feature type="compositionally biased region" description="Basic and acidic residues" evidence="2">
    <location>
        <begin position="430"/>
        <end position="466"/>
    </location>
</feature>
<feature type="domain" description="Activating transcription factor 7-interacting protein Fn3" evidence="3">
    <location>
        <begin position="1399"/>
        <end position="1496"/>
    </location>
</feature>
<feature type="compositionally biased region" description="Basic and acidic residues" evidence="2">
    <location>
        <begin position="247"/>
        <end position="258"/>
    </location>
</feature>
<accession>A0A6J1P1W2</accession>
<feature type="region of interest" description="Disordered" evidence="2">
    <location>
        <begin position="775"/>
        <end position="834"/>
    </location>
</feature>
<dbReference type="GeneID" id="112054614"/>
<dbReference type="PANTHER" id="PTHR23210:SF26">
    <property type="entry name" value="ACTIVATING TRANSCRIPTION FACTOR 7-INTERACTING PROTEIN 1"/>
    <property type="match status" value="1"/>
</dbReference>
<feature type="region of interest" description="Disordered" evidence="2">
    <location>
        <begin position="980"/>
        <end position="1012"/>
    </location>
</feature>
<evidence type="ECO:0000256" key="2">
    <source>
        <dbReference type="SAM" id="MobiDB-lite"/>
    </source>
</evidence>
<feature type="compositionally biased region" description="Basic and acidic residues" evidence="2">
    <location>
        <begin position="528"/>
        <end position="551"/>
    </location>
</feature>
<dbReference type="Proteomes" id="UP001652582">
    <property type="component" value="Chromosome 15"/>
</dbReference>
<feature type="region of interest" description="Disordered" evidence="2">
    <location>
        <begin position="1168"/>
        <end position="1192"/>
    </location>
</feature>